<feature type="signal peptide" evidence="8">
    <location>
        <begin position="1"/>
        <end position="18"/>
    </location>
</feature>
<keyword evidence="6" id="KW-0472">Membrane</keyword>
<dbReference type="PANTHER" id="PTHR35093">
    <property type="entry name" value="OUTER MEMBRANE PROTEIN NMB0088-RELATED"/>
    <property type="match status" value="1"/>
</dbReference>
<dbReference type="Pfam" id="PF03349">
    <property type="entry name" value="Toluene_X"/>
    <property type="match status" value="1"/>
</dbReference>
<evidence type="ECO:0000256" key="4">
    <source>
        <dbReference type="ARBA" id="ARBA00022692"/>
    </source>
</evidence>
<evidence type="ECO:0000313" key="9">
    <source>
        <dbReference type="EMBL" id="QED27386.1"/>
    </source>
</evidence>
<evidence type="ECO:0000256" key="1">
    <source>
        <dbReference type="ARBA" id="ARBA00004571"/>
    </source>
</evidence>
<dbReference type="InterPro" id="IPR005017">
    <property type="entry name" value="OMPP1/FadL/TodX"/>
</dbReference>
<dbReference type="SUPFAM" id="SSF56935">
    <property type="entry name" value="Porins"/>
    <property type="match status" value="1"/>
</dbReference>
<proteinExistence type="inferred from homology"/>
<dbReference type="GO" id="GO:0015483">
    <property type="term" value="F:long-chain fatty acid transporting porin activity"/>
    <property type="evidence" value="ECO:0007669"/>
    <property type="project" value="TreeGrafter"/>
</dbReference>
<name>A0A5B8XUL1_9DELT</name>
<organism evidence="9 10">
    <name type="scientific">Microvenator marinus</name>
    <dbReference type="NCBI Taxonomy" id="2600177"/>
    <lineage>
        <taxon>Bacteria</taxon>
        <taxon>Deltaproteobacteria</taxon>
        <taxon>Bradymonadales</taxon>
        <taxon>Microvenatoraceae</taxon>
        <taxon>Microvenator</taxon>
    </lineage>
</organism>
<keyword evidence="10" id="KW-1185">Reference proteome</keyword>
<evidence type="ECO:0008006" key="11">
    <source>
        <dbReference type="Google" id="ProtNLM"/>
    </source>
</evidence>
<dbReference type="AlphaFoldDB" id="A0A5B8XUL1"/>
<accession>A0A5B8XUL1</accession>
<keyword evidence="5 8" id="KW-0732">Signal</keyword>
<dbReference type="OrthoDB" id="9922at2"/>
<reference evidence="9 10" key="1">
    <citation type="submission" date="2019-08" db="EMBL/GenBank/DDBJ databases">
        <authorList>
            <person name="Liang Q."/>
        </authorList>
    </citation>
    <scope>NUCLEOTIDE SEQUENCE [LARGE SCALE GENOMIC DNA]</scope>
    <source>
        <strain evidence="9 10">V1718</strain>
    </source>
</reference>
<feature type="chain" id="PRO_5022785128" description="Long-chain fatty acid transport protein" evidence="8">
    <location>
        <begin position="19"/>
        <end position="401"/>
    </location>
</feature>
<dbReference type="EMBL" id="CP042467">
    <property type="protein sequence ID" value="QED27386.1"/>
    <property type="molecule type" value="Genomic_DNA"/>
</dbReference>
<evidence type="ECO:0000256" key="8">
    <source>
        <dbReference type="SAM" id="SignalP"/>
    </source>
</evidence>
<dbReference type="Gene3D" id="2.40.160.60">
    <property type="entry name" value="Outer membrane protein transport protein (OMPP1/FadL/TodX)"/>
    <property type="match status" value="1"/>
</dbReference>
<dbReference type="KEGG" id="bbae:FRD01_09065"/>
<dbReference type="GO" id="GO:0009279">
    <property type="term" value="C:cell outer membrane"/>
    <property type="evidence" value="ECO:0007669"/>
    <property type="project" value="UniProtKB-SubCell"/>
</dbReference>
<comment type="similarity">
    <text evidence="2">Belongs to the OmpP1/FadL family.</text>
</comment>
<protein>
    <recommendedName>
        <fullName evidence="11">Long-chain fatty acid transport protein</fullName>
    </recommendedName>
</protein>
<keyword evidence="7" id="KW-0998">Cell outer membrane</keyword>
<evidence type="ECO:0000313" key="10">
    <source>
        <dbReference type="Proteomes" id="UP000321595"/>
    </source>
</evidence>
<gene>
    <name evidence="9" type="ORF">FRD01_09065</name>
</gene>
<dbReference type="PANTHER" id="PTHR35093:SF8">
    <property type="entry name" value="OUTER MEMBRANE PROTEIN NMB0088-RELATED"/>
    <property type="match status" value="1"/>
</dbReference>
<evidence type="ECO:0000256" key="7">
    <source>
        <dbReference type="ARBA" id="ARBA00023237"/>
    </source>
</evidence>
<keyword evidence="3" id="KW-1134">Transmembrane beta strand</keyword>
<keyword evidence="4" id="KW-0812">Transmembrane</keyword>
<sequence length="401" mass="43011">MLKFAPLMTILLAGQAKAAGFALAEQGAAASGNASAHTASKDSPDLAYFNPALLALSPGFRAQLGASFLFSSLEHDGEALTKTESPPGTPPTLKLSYIHDFEAFRAGMSIYAGVPFGSGVTWPNTWPGRFEITSIQLRVWELNLNPVVQTRVADVELSLGGGPRLLASTVGLTRKIDAVENEGEVELAGEASGVAWQANGAVTWKGVTLGAHYRSPKDLNFEGSADFRDVPPELSGRAQDQNVSTMLGLPSRLAIGVSWRHQNHEFMLDVERFGWSSFETFGINFENPDTPDVLEPRLWQDTWSFRGGYHLRLLEERLSTRAGFAWDPSPAPAATLSPTLPDADRVSGTLGAGWKFGSGVSTDIAFGATLLLEREPTNPNAIPGKIRGSIPFVAVGVSYEL</sequence>
<evidence type="ECO:0000256" key="6">
    <source>
        <dbReference type="ARBA" id="ARBA00023136"/>
    </source>
</evidence>
<dbReference type="Proteomes" id="UP000321595">
    <property type="component" value="Chromosome"/>
</dbReference>
<evidence type="ECO:0000256" key="5">
    <source>
        <dbReference type="ARBA" id="ARBA00022729"/>
    </source>
</evidence>
<comment type="subcellular location">
    <subcellularLocation>
        <location evidence="1">Cell outer membrane</location>
        <topology evidence="1">Multi-pass membrane protein</topology>
    </subcellularLocation>
</comment>
<evidence type="ECO:0000256" key="3">
    <source>
        <dbReference type="ARBA" id="ARBA00022452"/>
    </source>
</evidence>
<evidence type="ECO:0000256" key="2">
    <source>
        <dbReference type="ARBA" id="ARBA00008163"/>
    </source>
</evidence>